<evidence type="ECO:0000259" key="1">
    <source>
        <dbReference type="Pfam" id="PF12804"/>
    </source>
</evidence>
<dbReference type="PANTHER" id="PTHR43777">
    <property type="entry name" value="MOLYBDENUM COFACTOR CYTIDYLYLTRANSFERASE"/>
    <property type="match status" value="1"/>
</dbReference>
<organism evidence="2 3">
    <name type="scientific">Naumannella halotolerans</name>
    <dbReference type="NCBI Taxonomy" id="993414"/>
    <lineage>
        <taxon>Bacteria</taxon>
        <taxon>Bacillati</taxon>
        <taxon>Actinomycetota</taxon>
        <taxon>Actinomycetes</taxon>
        <taxon>Propionibacteriales</taxon>
        <taxon>Propionibacteriaceae</taxon>
        <taxon>Naumannella</taxon>
    </lineage>
</organism>
<accession>A0A4R7J0S9</accession>
<name>A0A4R7J0S9_9ACTN</name>
<dbReference type="EMBL" id="SOAW01000003">
    <property type="protein sequence ID" value="TDT29839.1"/>
    <property type="molecule type" value="Genomic_DNA"/>
</dbReference>
<dbReference type="InterPro" id="IPR025877">
    <property type="entry name" value="MobA-like_NTP_Trfase"/>
</dbReference>
<dbReference type="RefSeq" id="WP_243831952.1">
    <property type="nucleotide sequence ID" value="NZ_CP171129.1"/>
</dbReference>
<proteinExistence type="predicted"/>
<dbReference type="Gene3D" id="3.90.550.10">
    <property type="entry name" value="Spore Coat Polysaccharide Biosynthesis Protein SpsA, Chain A"/>
    <property type="match status" value="1"/>
</dbReference>
<dbReference type="Pfam" id="PF12804">
    <property type="entry name" value="NTP_transf_3"/>
    <property type="match status" value="1"/>
</dbReference>
<evidence type="ECO:0000313" key="2">
    <source>
        <dbReference type="EMBL" id="TDT29839.1"/>
    </source>
</evidence>
<dbReference type="PANTHER" id="PTHR43777:SF1">
    <property type="entry name" value="MOLYBDENUM COFACTOR CYTIDYLYLTRANSFERASE"/>
    <property type="match status" value="1"/>
</dbReference>
<protein>
    <submittedName>
        <fullName evidence="2">Molybdenum cofactor cytidylyltransferase</fullName>
    </submittedName>
</protein>
<dbReference type="InterPro" id="IPR029044">
    <property type="entry name" value="Nucleotide-diphossugar_trans"/>
</dbReference>
<reference evidence="2 3" key="1">
    <citation type="submission" date="2019-03" db="EMBL/GenBank/DDBJ databases">
        <title>Genomic Encyclopedia of Archaeal and Bacterial Type Strains, Phase II (KMG-II): from individual species to whole genera.</title>
        <authorList>
            <person name="Goeker M."/>
        </authorList>
    </citation>
    <scope>NUCLEOTIDE SEQUENCE [LARGE SCALE GENOMIC DNA]</scope>
    <source>
        <strain evidence="2 3">DSM 24323</strain>
    </source>
</reference>
<dbReference type="GO" id="GO:0016779">
    <property type="term" value="F:nucleotidyltransferase activity"/>
    <property type="evidence" value="ECO:0007669"/>
    <property type="project" value="UniProtKB-KW"/>
</dbReference>
<sequence length="191" mass="19382">MTGAEGPIGLVLAAGAGRRAGGPKALRRLPDGTPWVEHAVRTLAAGGCDGVLVVLGAGATQARPLVPEEASVVVADNWADGIGASLHRGLAAAATTTATAALISLVDLPGLPVLVVRRVLGFAPVGPESMLRAGYGGRPGHPVLLGRNHWQPLRDTGSPDRAAGPYLRDHGAPLVECADLWDGADIDRPGT</sequence>
<gene>
    <name evidence="2" type="ORF">CLV29_2860</name>
</gene>
<dbReference type="Proteomes" id="UP000295371">
    <property type="component" value="Unassembled WGS sequence"/>
</dbReference>
<comment type="caution">
    <text evidence="2">The sequence shown here is derived from an EMBL/GenBank/DDBJ whole genome shotgun (WGS) entry which is preliminary data.</text>
</comment>
<dbReference type="SUPFAM" id="SSF53448">
    <property type="entry name" value="Nucleotide-diphospho-sugar transferases"/>
    <property type="match status" value="1"/>
</dbReference>
<dbReference type="AlphaFoldDB" id="A0A4R7J0S9"/>
<keyword evidence="2" id="KW-0548">Nucleotidyltransferase</keyword>
<feature type="domain" description="MobA-like NTP transferase" evidence="1">
    <location>
        <begin position="9"/>
        <end position="163"/>
    </location>
</feature>
<evidence type="ECO:0000313" key="3">
    <source>
        <dbReference type="Proteomes" id="UP000295371"/>
    </source>
</evidence>
<keyword evidence="3" id="KW-1185">Reference proteome</keyword>
<keyword evidence="2" id="KW-0808">Transferase</keyword>